<name>A0A364V511_9CORY</name>
<keyword evidence="8" id="KW-0464">Manganese</keyword>
<accession>A0A364V511</accession>
<proteinExistence type="inferred from homology"/>
<sequence length="326" mass="36090">MYGIAPPDLKLLTRSDDRITYLYIEHATIGREAGALTVTEDRGTVHVPVSALSVLMLGPGTRVTHQAMTVISESGTSVVWVGEEGVRYYAAGRSIARTSRLLEAQAMKVSNTQSRLAVARKMYGMRFRDEDTSRLTMQQLRGKEGARVRKIYRECSELYGVVWSGRQYDPANFSSGDPVNQALSSAHACLYGLCHAVIVALGCSPGLGFIHTGHDRSFVYDIADLYKAEITIPTAFRVIKELEDEGRLAKTNVGSEVRRELRDAFRRSKLQGRVTADLYALLADDKPGQEDLWADVINLWDGRKGAVAGGHNYQGRHRSDRGEEPL</sequence>
<dbReference type="GO" id="GO:0003677">
    <property type="term" value="F:DNA binding"/>
    <property type="evidence" value="ECO:0007669"/>
    <property type="project" value="UniProtKB-KW"/>
</dbReference>
<keyword evidence="6 8" id="KW-0051">Antiviral defense</keyword>
<dbReference type="GO" id="GO:0004520">
    <property type="term" value="F:DNA endonuclease activity"/>
    <property type="evidence" value="ECO:0007669"/>
    <property type="project" value="InterPro"/>
</dbReference>
<dbReference type="AlphaFoldDB" id="A0A364V511"/>
<feature type="binding site" evidence="8">
    <location>
        <position position="211"/>
    </location>
    <ligand>
        <name>Mn(2+)</name>
        <dbReference type="ChEBI" id="CHEBI:29035"/>
    </ligand>
</feature>
<dbReference type="InterPro" id="IPR042206">
    <property type="entry name" value="CRISPR-assoc_Cas1_C"/>
</dbReference>
<dbReference type="InterPro" id="IPR002729">
    <property type="entry name" value="CRISPR-assoc_Cas1"/>
</dbReference>
<keyword evidence="4 8" id="KW-0378">Hydrolase</keyword>
<evidence type="ECO:0000256" key="7">
    <source>
        <dbReference type="ARBA" id="ARBA00023125"/>
    </source>
</evidence>
<evidence type="ECO:0000256" key="3">
    <source>
        <dbReference type="ARBA" id="ARBA00022759"/>
    </source>
</evidence>
<dbReference type="Gene3D" id="3.100.10.20">
    <property type="entry name" value="CRISPR-associated endonuclease Cas1, N-terminal domain"/>
    <property type="match status" value="1"/>
</dbReference>
<evidence type="ECO:0000256" key="4">
    <source>
        <dbReference type="ARBA" id="ARBA00022801"/>
    </source>
</evidence>
<dbReference type="EMBL" id="QHCV01000065">
    <property type="protein sequence ID" value="RAV31706.1"/>
    <property type="molecule type" value="Genomic_DNA"/>
</dbReference>
<comment type="similarity">
    <text evidence="8">Belongs to the CRISPR-associated endonuclease Cas1 family.</text>
</comment>
<keyword evidence="2 8" id="KW-0479">Metal-binding</keyword>
<evidence type="ECO:0000256" key="1">
    <source>
        <dbReference type="ARBA" id="ARBA00022722"/>
    </source>
</evidence>
<keyword evidence="3 8" id="KW-0255">Endonuclease</keyword>
<evidence type="ECO:0000256" key="2">
    <source>
        <dbReference type="ARBA" id="ARBA00022723"/>
    </source>
</evidence>
<dbReference type="InterPro" id="IPR033641">
    <property type="entry name" value="Cas1_I-E"/>
</dbReference>
<evidence type="ECO:0000313" key="9">
    <source>
        <dbReference type="EMBL" id="RAV31706.1"/>
    </source>
</evidence>
<evidence type="ECO:0000256" key="6">
    <source>
        <dbReference type="ARBA" id="ARBA00023118"/>
    </source>
</evidence>
<dbReference type="GO" id="GO:0051607">
    <property type="term" value="P:defense response to virus"/>
    <property type="evidence" value="ECO:0007669"/>
    <property type="project" value="UniProtKB-UniRule"/>
</dbReference>
<dbReference type="Proteomes" id="UP000251577">
    <property type="component" value="Unassembled WGS sequence"/>
</dbReference>
<keyword evidence="7 8" id="KW-0238">DNA-binding</keyword>
<dbReference type="HAMAP" id="MF_01470">
    <property type="entry name" value="Cas1"/>
    <property type="match status" value="1"/>
</dbReference>
<keyword evidence="1 8" id="KW-0540">Nuclease</keyword>
<dbReference type="InterPro" id="IPR042211">
    <property type="entry name" value="CRISPR-assoc_Cas1_N"/>
</dbReference>
<feature type="binding site" evidence="8">
    <location>
        <position position="224"/>
    </location>
    <ligand>
        <name>Mn(2+)</name>
        <dbReference type="ChEBI" id="CHEBI:29035"/>
    </ligand>
</feature>
<gene>
    <name evidence="8" type="primary">cas1</name>
    <name evidence="9" type="ORF">DLJ54_06995</name>
</gene>
<dbReference type="EC" id="3.1.-.-" evidence="8"/>
<dbReference type="PANTHER" id="PTHR34353:SF3">
    <property type="entry name" value="CRISPR-ASSOCIATED ENDONUCLEASE CAS1"/>
    <property type="match status" value="1"/>
</dbReference>
<dbReference type="GO" id="GO:0043571">
    <property type="term" value="P:maintenance of CRISPR repeat elements"/>
    <property type="evidence" value="ECO:0007669"/>
    <property type="project" value="UniProtKB-UniRule"/>
</dbReference>
<feature type="binding site" evidence="8">
    <location>
        <position position="144"/>
    </location>
    <ligand>
        <name>Mn(2+)</name>
        <dbReference type="ChEBI" id="CHEBI:29035"/>
    </ligand>
</feature>
<comment type="caution">
    <text evidence="9">The sequence shown here is derived from an EMBL/GenBank/DDBJ whole genome shotgun (WGS) entry which is preliminary data.</text>
</comment>
<keyword evidence="5 8" id="KW-0460">Magnesium</keyword>
<evidence type="ECO:0000256" key="5">
    <source>
        <dbReference type="ARBA" id="ARBA00022842"/>
    </source>
</evidence>
<dbReference type="CDD" id="cd09719">
    <property type="entry name" value="Cas1_I-E"/>
    <property type="match status" value="1"/>
</dbReference>
<organism evidence="9 10">
    <name type="scientific">Corynebacterium heidelbergense</name>
    <dbReference type="NCBI Taxonomy" id="2055947"/>
    <lineage>
        <taxon>Bacteria</taxon>
        <taxon>Bacillati</taxon>
        <taxon>Actinomycetota</taxon>
        <taxon>Actinomycetes</taxon>
        <taxon>Mycobacteriales</taxon>
        <taxon>Corynebacteriaceae</taxon>
        <taxon>Corynebacterium</taxon>
    </lineage>
</organism>
<dbReference type="NCBIfam" id="TIGR00287">
    <property type="entry name" value="cas1"/>
    <property type="match status" value="1"/>
</dbReference>
<dbReference type="GO" id="GO:0016787">
    <property type="term" value="F:hydrolase activity"/>
    <property type="evidence" value="ECO:0007669"/>
    <property type="project" value="UniProtKB-KW"/>
</dbReference>
<reference evidence="9 10" key="1">
    <citation type="journal article" date="2018" name="Syst. Appl. Microbiol.">
        <title>Corynebacterium heidelbergense sp. nov., isolated from the preen glands of Egyptian geese (Alopochen aegyptiacus).</title>
        <authorList>
            <person name="Braun M.S."/>
            <person name="Wang E."/>
            <person name="Zimmermann S."/>
            <person name="Wink M."/>
        </authorList>
    </citation>
    <scope>NUCLEOTIDE SEQUENCE [LARGE SCALE GENOMIC DNA]</scope>
    <source>
        <strain evidence="9 10">647</strain>
    </source>
</reference>
<comment type="function">
    <text evidence="8">CRISPR (clustered regularly interspaced short palindromic repeat), is an adaptive immune system that provides protection against mobile genetic elements (viruses, transposable elements and conjugative plasmids). CRISPR clusters contain spacers, sequences complementary to antecedent mobile elements, and target invading nucleic acids. CRISPR clusters are transcribed and processed into CRISPR RNA (crRNA). Acts as a dsDNA endonuclease. Involved in the integration of spacer DNA into the CRISPR cassette.</text>
</comment>
<dbReference type="InterPro" id="IPR019851">
    <property type="entry name" value="CRISPR-assoc_Cas1_ECOLI"/>
</dbReference>
<dbReference type="NCBIfam" id="TIGR03638">
    <property type="entry name" value="cas1_ECOLI"/>
    <property type="match status" value="1"/>
</dbReference>
<dbReference type="Pfam" id="PF01867">
    <property type="entry name" value="Cas_Cas1"/>
    <property type="match status" value="2"/>
</dbReference>
<comment type="cofactor">
    <cofactor evidence="8">
        <name>Mg(2+)</name>
        <dbReference type="ChEBI" id="CHEBI:18420"/>
    </cofactor>
    <cofactor evidence="8">
        <name>Mn(2+)</name>
        <dbReference type="ChEBI" id="CHEBI:29035"/>
    </cofactor>
</comment>
<dbReference type="GO" id="GO:0046872">
    <property type="term" value="F:metal ion binding"/>
    <property type="evidence" value="ECO:0007669"/>
    <property type="project" value="UniProtKB-UniRule"/>
</dbReference>
<dbReference type="InterPro" id="IPR050646">
    <property type="entry name" value="Cas1"/>
</dbReference>
<keyword evidence="10" id="KW-1185">Reference proteome</keyword>
<evidence type="ECO:0000313" key="10">
    <source>
        <dbReference type="Proteomes" id="UP000251577"/>
    </source>
</evidence>
<dbReference type="PANTHER" id="PTHR34353">
    <property type="entry name" value="CRISPR-ASSOCIATED ENDONUCLEASE CAS1 1"/>
    <property type="match status" value="1"/>
</dbReference>
<protein>
    <recommendedName>
        <fullName evidence="8">CRISPR-associated endonuclease Cas1</fullName>
        <ecNumber evidence="8">3.1.-.-</ecNumber>
    </recommendedName>
</protein>
<evidence type="ECO:0000256" key="8">
    <source>
        <dbReference type="HAMAP-Rule" id="MF_01470"/>
    </source>
</evidence>
<comment type="subunit">
    <text evidence="8">Homodimer, forms a heterotetramer with a Cas2 homodimer.</text>
</comment>
<dbReference type="Gene3D" id="1.20.120.920">
    <property type="entry name" value="CRISPR-associated endonuclease Cas1, C-terminal domain"/>
    <property type="match status" value="1"/>
</dbReference>